<protein>
    <recommendedName>
        <fullName evidence="4">NAD/GMP synthase domain-containing protein</fullName>
    </recommendedName>
</protein>
<feature type="active site" description="Nucleophile and sulfur donor" evidence="1">
    <location>
        <position position="182"/>
    </location>
</feature>
<dbReference type="InterPro" id="IPR014729">
    <property type="entry name" value="Rossmann-like_a/b/a_fold"/>
</dbReference>
<dbReference type="SUPFAM" id="SSF52402">
    <property type="entry name" value="Adenine nucleotide alpha hydrolases-like"/>
    <property type="match status" value="1"/>
</dbReference>
<dbReference type="AlphaFoldDB" id="A0A3S3SJV1"/>
<dbReference type="Proteomes" id="UP000287853">
    <property type="component" value="Unassembled WGS sequence"/>
</dbReference>
<dbReference type="PIRSF" id="PIRSF006661">
    <property type="entry name" value="PP-lp_UCP006661"/>
    <property type="match status" value="1"/>
</dbReference>
<name>A0A3S3SJV1_9BACT</name>
<reference evidence="2 3" key="1">
    <citation type="submission" date="2017-01" db="EMBL/GenBank/DDBJ databases">
        <title>The cable genome- insights into the physiology and evolution of filamentous bacteria capable of sulfide oxidation via long distance electron transfer.</title>
        <authorList>
            <person name="Schreiber L."/>
            <person name="Bjerg J.T."/>
            <person name="Boggild A."/>
            <person name="Van De Vossenberg J."/>
            <person name="Meysman F."/>
            <person name="Nielsen L.P."/>
            <person name="Schramm A."/>
            <person name="Kjeldsen K.U."/>
        </authorList>
    </citation>
    <scope>NUCLEOTIDE SEQUENCE [LARGE SCALE GENOMIC DNA]</scope>
    <source>
        <strain evidence="2">MCF</strain>
    </source>
</reference>
<dbReference type="NCBIfam" id="TIGR00268">
    <property type="entry name" value="ATP-dependent sacrificial sulfur transferase LarE"/>
    <property type="match status" value="1"/>
</dbReference>
<comment type="caution">
    <text evidence="2">The sequence shown here is derived from an EMBL/GenBank/DDBJ whole genome shotgun (WGS) entry which is preliminary data.</text>
</comment>
<organism evidence="2 3">
    <name type="scientific">Candidatus Electrothrix aarhusensis</name>
    <dbReference type="NCBI Taxonomy" id="1859131"/>
    <lineage>
        <taxon>Bacteria</taxon>
        <taxon>Pseudomonadati</taxon>
        <taxon>Thermodesulfobacteriota</taxon>
        <taxon>Desulfobulbia</taxon>
        <taxon>Desulfobulbales</taxon>
        <taxon>Desulfobulbaceae</taxon>
        <taxon>Candidatus Electrothrix</taxon>
    </lineage>
</organism>
<dbReference type="InterPro" id="IPR005232">
    <property type="entry name" value="LarE"/>
</dbReference>
<sequence length="268" mass="30134">MNSKIDQLRRLLSDFDRVGIAFSGGVDSSFLLRSALDVLGTDRVMVLYADSCLQKKQERENVITWAKRHGYPAGTIQQRSIKIEPLAWNDFVANPKKRCYLCKKHLYNLFREILQEEGIIDLLDGTNSDDQRQGETGRPGLRALAELDICTPLADCNLDKKAIRILSQSLGLDTADLPSSSCLATRIPHGMPITAERLIKVATLEQTLEESGFAGCRVRLDANAEKTVFVQLPRTHLQQLCFDSTRKHIVSQLKKKGVHKIYLDLEGR</sequence>
<dbReference type="GO" id="GO:0016783">
    <property type="term" value="F:sulfurtransferase activity"/>
    <property type="evidence" value="ECO:0007669"/>
    <property type="project" value="InterPro"/>
</dbReference>
<dbReference type="PANTHER" id="PTHR43169">
    <property type="entry name" value="EXSB FAMILY PROTEIN"/>
    <property type="match status" value="1"/>
</dbReference>
<proteinExistence type="predicted"/>
<evidence type="ECO:0000313" key="2">
    <source>
        <dbReference type="EMBL" id="RWX44379.1"/>
    </source>
</evidence>
<dbReference type="Gene3D" id="3.40.50.620">
    <property type="entry name" value="HUPs"/>
    <property type="match status" value="1"/>
</dbReference>
<dbReference type="EMBL" id="MTKO01000096">
    <property type="protein sequence ID" value="RWX44379.1"/>
    <property type="molecule type" value="Genomic_DNA"/>
</dbReference>
<keyword evidence="3" id="KW-1185">Reference proteome</keyword>
<evidence type="ECO:0000313" key="3">
    <source>
        <dbReference type="Proteomes" id="UP000287853"/>
    </source>
</evidence>
<dbReference type="PANTHER" id="PTHR43169:SF2">
    <property type="entry name" value="NAD_GMP SYNTHASE DOMAIN-CONTAINING PROTEIN"/>
    <property type="match status" value="1"/>
</dbReference>
<gene>
    <name evidence="2" type="ORF">H206_02915</name>
</gene>
<accession>A0A3S3SJV1</accession>
<evidence type="ECO:0000256" key="1">
    <source>
        <dbReference type="PIRSR" id="PIRSR006661-1"/>
    </source>
</evidence>
<evidence type="ECO:0008006" key="4">
    <source>
        <dbReference type="Google" id="ProtNLM"/>
    </source>
</evidence>
<dbReference type="InterPro" id="IPR052188">
    <property type="entry name" value="Ni-pincer_cofactor_biosynth"/>
</dbReference>